<dbReference type="EMBL" id="CADCVN010001294">
    <property type="protein sequence ID" value="CAA9527285.1"/>
    <property type="molecule type" value="Genomic_DNA"/>
</dbReference>
<reference evidence="1" key="1">
    <citation type="submission" date="2020-02" db="EMBL/GenBank/DDBJ databases">
        <authorList>
            <person name="Meier V. D."/>
        </authorList>
    </citation>
    <scope>NUCLEOTIDE SEQUENCE</scope>
    <source>
        <strain evidence="1">AVDCRST_MAG96</strain>
    </source>
</reference>
<sequence length="80" mass="9254">MKSQSDDGKEADIKRSWKDLSAKFNVLGLEHAPVTKQHFRHLHHQIFIHLSRTGSDFLLSKREKLVNVDGIKMVLPYLLC</sequence>
<organism evidence="1">
    <name type="scientific">uncultured Segetibacter sp</name>
    <dbReference type="NCBI Taxonomy" id="481133"/>
    <lineage>
        <taxon>Bacteria</taxon>
        <taxon>Pseudomonadati</taxon>
        <taxon>Bacteroidota</taxon>
        <taxon>Chitinophagia</taxon>
        <taxon>Chitinophagales</taxon>
        <taxon>Chitinophagaceae</taxon>
        <taxon>Segetibacter</taxon>
        <taxon>environmental samples</taxon>
    </lineage>
</organism>
<dbReference type="AlphaFoldDB" id="A0A6J4TNL6"/>
<accession>A0A6J4TNL6</accession>
<name>A0A6J4TNL6_9BACT</name>
<protein>
    <submittedName>
        <fullName evidence="1">Uncharacterized protein</fullName>
    </submittedName>
</protein>
<evidence type="ECO:0000313" key="1">
    <source>
        <dbReference type="EMBL" id="CAA9527285.1"/>
    </source>
</evidence>
<proteinExistence type="predicted"/>
<gene>
    <name evidence="1" type="ORF">AVDCRST_MAG96-3313</name>
</gene>